<name>A0ACD5GSK3_9CYAN</name>
<proteinExistence type="predicted"/>
<dbReference type="EMBL" id="CP182909">
    <property type="protein sequence ID" value="XPM63890.1"/>
    <property type="molecule type" value="Genomic_DNA"/>
</dbReference>
<reference evidence="1 2" key="1">
    <citation type="journal article" date="2016" name="Genome Announc.">
        <title>Draft Genome Sequence of the Thermotolerant Cyanobacterium Desertifilum sp. IPPAS B-1220.</title>
        <authorList>
            <person name="Mironov K.S."/>
            <person name="Sinetova M.A."/>
            <person name="Bolatkhan K."/>
            <person name="Zayadan B.K."/>
            <person name="Ustinova V.V."/>
            <person name="Kupriyanova E.V."/>
            <person name="Skrypnik A.N."/>
            <person name="Gogoleva N.E."/>
            <person name="Gogolev Y.V."/>
            <person name="Los D.A."/>
        </authorList>
    </citation>
    <scope>NUCLEOTIDE SEQUENCE [LARGE SCALE GENOMIC DNA]</scope>
    <source>
        <strain evidence="1 2">IPPAS B-1220</strain>
    </source>
</reference>
<protein>
    <submittedName>
        <fullName evidence="1">Uncharacterized protein</fullName>
    </submittedName>
</protein>
<organism evidence="1 2">
    <name type="scientific">Desertifilum tharense IPPAS B-1220</name>
    <dbReference type="NCBI Taxonomy" id="1781255"/>
    <lineage>
        <taxon>Bacteria</taxon>
        <taxon>Bacillati</taxon>
        <taxon>Cyanobacteriota</taxon>
        <taxon>Cyanophyceae</taxon>
        <taxon>Desertifilales</taxon>
        <taxon>Desertifilaceae</taxon>
        <taxon>Desertifilum</taxon>
    </lineage>
</organism>
<sequence>MKSSPRPHTLERREYIVSNQPKRPLPGGDEPVCNFSNNPLFADILNSRLQRRQVLRGELQPQSPPSLVAIASLRCSLPRRRRQQPPIGF</sequence>
<accession>A0ACD5GSK3</accession>
<evidence type="ECO:0000313" key="2">
    <source>
        <dbReference type="Proteomes" id="UP000095472"/>
    </source>
</evidence>
<gene>
    <name evidence="1" type="ORF">BH720_032955</name>
</gene>
<evidence type="ECO:0000313" key="1">
    <source>
        <dbReference type="EMBL" id="XPM63890.1"/>
    </source>
</evidence>
<dbReference type="Proteomes" id="UP000095472">
    <property type="component" value="Chromosome"/>
</dbReference>
<keyword evidence="2" id="KW-1185">Reference proteome</keyword>